<evidence type="ECO:0000256" key="1">
    <source>
        <dbReference type="SAM" id="MobiDB-lite"/>
    </source>
</evidence>
<evidence type="ECO:0000313" key="4">
    <source>
        <dbReference type="Proteomes" id="UP000467700"/>
    </source>
</evidence>
<feature type="compositionally biased region" description="Basic residues" evidence="1">
    <location>
        <begin position="29"/>
        <end position="38"/>
    </location>
</feature>
<reference evidence="3 4" key="1">
    <citation type="submission" date="2020-01" db="EMBL/GenBank/DDBJ databases">
        <authorList>
            <person name="Gupta K D."/>
        </authorList>
    </citation>
    <scope>NUCLEOTIDE SEQUENCE [LARGE SCALE GENOMIC DNA]</scope>
</reference>
<dbReference type="CDD" id="cd05992">
    <property type="entry name" value="PB1"/>
    <property type="match status" value="1"/>
</dbReference>
<dbReference type="AlphaFoldDB" id="A0A8S0XUC9"/>
<evidence type="ECO:0000313" key="3">
    <source>
        <dbReference type="EMBL" id="CAA7271814.1"/>
    </source>
</evidence>
<dbReference type="InterPro" id="IPR053026">
    <property type="entry name" value="CDC42_GEF"/>
</dbReference>
<feature type="domain" description="PB1" evidence="2">
    <location>
        <begin position="96"/>
        <end position="179"/>
    </location>
</feature>
<dbReference type="PROSITE" id="PS51745">
    <property type="entry name" value="PB1"/>
    <property type="match status" value="1"/>
</dbReference>
<feature type="region of interest" description="Disordered" evidence="1">
    <location>
        <begin position="24"/>
        <end position="73"/>
    </location>
</feature>
<dbReference type="PANTHER" id="PTHR47339">
    <property type="entry name" value="CELL DIVISION CONTROL PROTEIN 24"/>
    <property type="match status" value="1"/>
</dbReference>
<comment type="caution">
    <text evidence="3">The sequence shown here is derived from an EMBL/GenBank/DDBJ whole genome shotgun (WGS) entry which is preliminary data.</text>
</comment>
<dbReference type="Proteomes" id="UP000467700">
    <property type="component" value="Unassembled WGS sequence"/>
</dbReference>
<name>A0A8S0XUC9_CYCAE</name>
<dbReference type="GO" id="GO:0031106">
    <property type="term" value="P:septin ring organization"/>
    <property type="evidence" value="ECO:0007669"/>
    <property type="project" value="TreeGrafter"/>
</dbReference>
<dbReference type="GO" id="GO:0030010">
    <property type="term" value="P:establishment of cell polarity"/>
    <property type="evidence" value="ECO:0007669"/>
    <property type="project" value="TreeGrafter"/>
</dbReference>
<dbReference type="EMBL" id="CACVBS010000113">
    <property type="protein sequence ID" value="CAA7271814.1"/>
    <property type="molecule type" value="Genomic_DNA"/>
</dbReference>
<dbReference type="GO" id="GO:0043332">
    <property type="term" value="C:mating projection tip"/>
    <property type="evidence" value="ECO:0007669"/>
    <property type="project" value="TreeGrafter"/>
</dbReference>
<protein>
    <recommendedName>
        <fullName evidence="2">PB1 domain-containing protein</fullName>
    </recommendedName>
</protein>
<dbReference type="GO" id="GO:0000935">
    <property type="term" value="C:division septum"/>
    <property type="evidence" value="ECO:0007669"/>
    <property type="project" value="TreeGrafter"/>
</dbReference>
<dbReference type="GO" id="GO:0005634">
    <property type="term" value="C:nucleus"/>
    <property type="evidence" value="ECO:0007669"/>
    <property type="project" value="TreeGrafter"/>
</dbReference>
<feature type="compositionally biased region" description="Low complexity" evidence="1">
    <location>
        <begin position="50"/>
        <end position="67"/>
    </location>
</feature>
<dbReference type="SMART" id="SM00666">
    <property type="entry name" value="PB1"/>
    <property type="match status" value="1"/>
</dbReference>
<dbReference type="PANTHER" id="PTHR47339:SF1">
    <property type="entry name" value="CELL DIVISION CONTROL PROTEIN 24"/>
    <property type="match status" value="1"/>
</dbReference>
<dbReference type="SUPFAM" id="SSF54277">
    <property type="entry name" value="CAD &amp; PB1 domains"/>
    <property type="match status" value="1"/>
</dbReference>
<evidence type="ECO:0000259" key="2">
    <source>
        <dbReference type="PROSITE" id="PS51745"/>
    </source>
</evidence>
<dbReference type="Pfam" id="PF00564">
    <property type="entry name" value="PB1"/>
    <property type="match status" value="1"/>
</dbReference>
<organism evidence="3 4">
    <name type="scientific">Cyclocybe aegerita</name>
    <name type="common">Black poplar mushroom</name>
    <name type="synonym">Agrocybe aegerita</name>
    <dbReference type="NCBI Taxonomy" id="1973307"/>
    <lineage>
        <taxon>Eukaryota</taxon>
        <taxon>Fungi</taxon>
        <taxon>Dikarya</taxon>
        <taxon>Basidiomycota</taxon>
        <taxon>Agaricomycotina</taxon>
        <taxon>Agaricomycetes</taxon>
        <taxon>Agaricomycetidae</taxon>
        <taxon>Agaricales</taxon>
        <taxon>Agaricineae</taxon>
        <taxon>Bolbitiaceae</taxon>
        <taxon>Cyclocybe</taxon>
    </lineage>
</organism>
<keyword evidence="4" id="KW-1185">Reference proteome</keyword>
<dbReference type="InterPro" id="IPR000270">
    <property type="entry name" value="PB1_dom"/>
</dbReference>
<dbReference type="InterPro" id="IPR053793">
    <property type="entry name" value="PB1-like"/>
</dbReference>
<dbReference type="OrthoDB" id="1594986at2759"/>
<dbReference type="Gene3D" id="3.10.20.90">
    <property type="entry name" value="Phosphatidylinositol 3-kinase Catalytic Subunit, Chain A, domain 1"/>
    <property type="match status" value="1"/>
</dbReference>
<accession>A0A8S0XUC9</accession>
<proteinExistence type="predicted"/>
<sequence length="179" mass="20273">MYKEYRDSISSFKETSSLKIVTKLSRQKEVRRRKRQARKANQDLQEHFYASSSGTSDASSTTAESGSPPGSGLGDENIRQWALGIEDVPPLPPLPFMKVKVHFHEFLFVILVPMVTEYGYLVERIWRKVRLCGGCPDDGLLRVRYRDEDGDLITIGSTDDVQMVFEEHRPGGCVTVFVS</sequence>
<dbReference type="GO" id="GO:0005737">
    <property type="term" value="C:cytoplasm"/>
    <property type="evidence" value="ECO:0007669"/>
    <property type="project" value="TreeGrafter"/>
</dbReference>
<gene>
    <name evidence="3" type="ORF">AAE3_LOCUS14063</name>
</gene>